<dbReference type="VEuPathDB" id="ToxoDB:LOC34618159"/>
<dbReference type="Proteomes" id="UP000095192">
    <property type="component" value="Unassembled WGS sequence"/>
</dbReference>
<proteinExistence type="predicted"/>
<comment type="caution">
    <text evidence="2">The sequence shown here is derived from an EMBL/GenBank/DDBJ whole genome shotgun (WGS) entry which is preliminary data.</text>
</comment>
<sequence length="133" mass="13109">MLGGWKGELLGSFLGASVSAEGSASPAAAEASVGLGLGTLRNDNSTKSASQAAAAADAQSWGVTVALLLGTAEAIVPPVLLAGVAETVRFLQSRSVDAHGDGQRLAGAPAAAHALEEAQPRAAAANPLRLQLD</sequence>
<accession>A0A1D3D3A8</accession>
<feature type="region of interest" description="Disordered" evidence="1">
    <location>
        <begin position="99"/>
        <end position="133"/>
    </location>
</feature>
<feature type="compositionally biased region" description="Low complexity" evidence="1">
    <location>
        <begin position="103"/>
        <end position="113"/>
    </location>
</feature>
<reference evidence="2 3" key="1">
    <citation type="journal article" date="2016" name="BMC Genomics">
        <title>Comparative genomics reveals Cyclospora cayetanensis possesses coccidia-like metabolism and invasion components but unique surface antigens.</title>
        <authorList>
            <person name="Liu S."/>
            <person name="Wang L."/>
            <person name="Zheng H."/>
            <person name="Xu Z."/>
            <person name="Roellig D.M."/>
            <person name="Li N."/>
            <person name="Frace M.A."/>
            <person name="Tang K."/>
            <person name="Arrowood M.J."/>
            <person name="Moss D.M."/>
            <person name="Zhang L."/>
            <person name="Feng Y."/>
            <person name="Xiao L."/>
        </authorList>
    </citation>
    <scope>NUCLEOTIDE SEQUENCE [LARGE SCALE GENOMIC DNA]</scope>
    <source>
        <strain evidence="2 3">CHN_HEN01</strain>
    </source>
</reference>
<name>A0A1D3D3A8_9EIME</name>
<dbReference type="AlphaFoldDB" id="A0A1D3D3A8"/>
<protein>
    <submittedName>
        <fullName evidence="2">Uncharacterized protein</fullName>
    </submittedName>
</protein>
<organism evidence="2 3">
    <name type="scientific">Cyclospora cayetanensis</name>
    <dbReference type="NCBI Taxonomy" id="88456"/>
    <lineage>
        <taxon>Eukaryota</taxon>
        <taxon>Sar</taxon>
        <taxon>Alveolata</taxon>
        <taxon>Apicomplexa</taxon>
        <taxon>Conoidasida</taxon>
        <taxon>Coccidia</taxon>
        <taxon>Eucoccidiorida</taxon>
        <taxon>Eimeriorina</taxon>
        <taxon>Eimeriidae</taxon>
        <taxon>Cyclospora</taxon>
    </lineage>
</organism>
<evidence type="ECO:0000256" key="1">
    <source>
        <dbReference type="SAM" id="MobiDB-lite"/>
    </source>
</evidence>
<evidence type="ECO:0000313" key="2">
    <source>
        <dbReference type="EMBL" id="OEH77935.1"/>
    </source>
</evidence>
<dbReference type="VEuPathDB" id="ToxoDB:cyc_01087"/>
<evidence type="ECO:0000313" key="3">
    <source>
        <dbReference type="Proteomes" id="UP000095192"/>
    </source>
</evidence>
<dbReference type="EMBL" id="JROU02000929">
    <property type="protein sequence ID" value="OEH77935.1"/>
    <property type="molecule type" value="Genomic_DNA"/>
</dbReference>
<gene>
    <name evidence="2" type="ORF">cyc_01087</name>
</gene>
<dbReference type="InParanoid" id="A0A1D3D3A8"/>
<keyword evidence="3" id="KW-1185">Reference proteome</keyword>